<dbReference type="Pfam" id="PF04043">
    <property type="entry name" value="PMEI"/>
    <property type="match status" value="1"/>
</dbReference>
<dbReference type="GO" id="GO:0004857">
    <property type="term" value="F:enzyme inhibitor activity"/>
    <property type="evidence" value="ECO:0000318"/>
    <property type="project" value="GO_Central"/>
</dbReference>
<feature type="domain" description="Pectinesterase inhibitor" evidence="5">
    <location>
        <begin position="20"/>
        <end position="173"/>
    </location>
</feature>
<dbReference type="STRING" id="15368.I1J130"/>
<dbReference type="NCBIfam" id="TIGR01614">
    <property type="entry name" value="PME_inhib"/>
    <property type="match status" value="1"/>
</dbReference>
<dbReference type="InterPro" id="IPR035513">
    <property type="entry name" value="Invertase/methylesterase_inhib"/>
</dbReference>
<dbReference type="AlphaFoldDB" id="I1J130"/>
<keyword evidence="2" id="KW-1015">Disulfide bond</keyword>
<dbReference type="GeneID" id="100826630"/>
<dbReference type="SUPFAM" id="SSF101148">
    <property type="entry name" value="Plant invertase/pectin methylesterase inhibitor"/>
    <property type="match status" value="1"/>
</dbReference>
<evidence type="ECO:0000256" key="3">
    <source>
        <dbReference type="ARBA" id="ARBA00038471"/>
    </source>
</evidence>
<evidence type="ECO:0000256" key="4">
    <source>
        <dbReference type="SAM" id="SignalP"/>
    </source>
</evidence>
<dbReference type="RefSeq" id="XP_010227235.1">
    <property type="nucleotide sequence ID" value="XM_010228933.3"/>
</dbReference>
<keyword evidence="8" id="KW-1185">Reference proteome</keyword>
<organism evidence="6">
    <name type="scientific">Brachypodium distachyon</name>
    <name type="common">Purple false brome</name>
    <name type="synonym">Trachynia distachya</name>
    <dbReference type="NCBI Taxonomy" id="15368"/>
    <lineage>
        <taxon>Eukaryota</taxon>
        <taxon>Viridiplantae</taxon>
        <taxon>Streptophyta</taxon>
        <taxon>Embryophyta</taxon>
        <taxon>Tracheophyta</taxon>
        <taxon>Spermatophyta</taxon>
        <taxon>Magnoliopsida</taxon>
        <taxon>Liliopsida</taxon>
        <taxon>Poales</taxon>
        <taxon>Poaceae</taxon>
        <taxon>BOP clade</taxon>
        <taxon>Pooideae</taxon>
        <taxon>Stipodae</taxon>
        <taxon>Brachypodieae</taxon>
        <taxon>Brachypodium</taxon>
    </lineage>
</organism>
<evidence type="ECO:0000313" key="8">
    <source>
        <dbReference type="Proteomes" id="UP000008810"/>
    </source>
</evidence>
<dbReference type="eggNOG" id="ENOG502S6IS">
    <property type="taxonomic scope" value="Eukaryota"/>
</dbReference>
<evidence type="ECO:0000313" key="7">
    <source>
        <dbReference type="EnsemblPlants" id="KQJ84265"/>
    </source>
</evidence>
<protein>
    <recommendedName>
        <fullName evidence="5">Pectinesterase inhibitor domain-containing protein</fullName>
    </recommendedName>
</protein>
<accession>I1J130</accession>
<dbReference type="OMA" id="DTYARNC"/>
<comment type="similarity">
    <text evidence="3">Belongs to the PMEI family.</text>
</comment>
<reference evidence="6" key="2">
    <citation type="submission" date="2017-06" db="EMBL/GenBank/DDBJ databases">
        <title>WGS assembly of Brachypodium distachyon.</title>
        <authorList>
            <consortium name="The International Brachypodium Initiative"/>
            <person name="Lucas S."/>
            <person name="Harmon-Smith M."/>
            <person name="Lail K."/>
            <person name="Tice H."/>
            <person name="Grimwood J."/>
            <person name="Bruce D."/>
            <person name="Barry K."/>
            <person name="Shu S."/>
            <person name="Lindquist E."/>
            <person name="Wang M."/>
            <person name="Pitluck S."/>
            <person name="Vogel J.P."/>
            <person name="Garvin D.F."/>
            <person name="Mockler T.C."/>
            <person name="Schmutz J."/>
            <person name="Rokhsar D."/>
            <person name="Bevan M.W."/>
        </authorList>
    </citation>
    <scope>NUCLEOTIDE SEQUENCE</scope>
    <source>
        <strain evidence="6">Bd21</strain>
    </source>
</reference>
<feature type="signal peptide" evidence="4">
    <location>
        <begin position="1"/>
        <end position="21"/>
    </location>
</feature>
<gene>
    <name evidence="7" type="primary">LOC100826630</name>
    <name evidence="6" type="ORF">BRADI_5g19700v3</name>
</gene>
<dbReference type="PANTHER" id="PTHR35357:SF24">
    <property type="entry name" value="OS04G0587200 PROTEIN"/>
    <property type="match status" value="1"/>
</dbReference>
<evidence type="ECO:0000256" key="1">
    <source>
        <dbReference type="ARBA" id="ARBA00022729"/>
    </source>
</evidence>
<dbReference type="FunCoup" id="I1J130">
    <property type="interactions" value="129"/>
</dbReference>
<name>I1J130_BRADI</name>
<dbReference type="EMBL" id="CM000884">
    <property type="protein sequence ID" value="KQJ84265.1"/>
    <property type="molecule type" value="Genomic_DNA"/>
</dbReference>
<dbReference type="GO" id="GO:0005576">
    <property type="term" value="C:extracellular region"/>
    <property type="evidence" value="ECO:0007669"/>
    <property type="project" value="UniProtKB-ARBA"/>
</dbReference>
<feature type="chain" id="PRO_5014095677" description="Pectinesterase inhibitor domain-containing protein" evidence="4">
    <location>
        <begin position="22"/>
        <end position="179"/>
    </location>
</feature>
<dbReference type="HOGENOM" id="CLU_033761_8_0_1"/>
<dbReference type="Gene3D" id="1.20.140.40">
    <property type="entry name" value="Invertase/pectin methylesterase inhibitor family protein"/>
    <property type="match status" value="1"/>
</dbReference>
<sequence>MRPFQALSLLAILLASSSSSGASVLEDACKSIAATNKGIGYDYCIKFFQASKKSSTADIRGLALIAVKITGATAASTVKRIHALKASDKDKKTREGLSDCADVYSQAVDELRAAAKGIASGVPRGLRDAATNLSAAMGAPGTCEEGFGELGVKSPLTAENSEFFKEATLALSVTSELSS</sequence>
<dbReference type="Gramene" id="KQJ84265">
    <property type="protein sequence ID" value="KQJ84265"/>
    <property type="gene ID" value="BRADI_5g19700v3"/>
</dbReference>
<evidence type="ECO:0000259" key="5">
    <source>
        <dbReference type="SMART" id="SM00856"/>
    </source>
</evidence>
<evidence type="ECO:0000256" key="2">
    <source>
        <dbReference type="ARBA" id="ARBA00023157"/>
    </source>
</evidence>
<dbReference type="InterPro" id="IPR034088">
    <property type="entry name" value="Pla_a_1-like"/>
</dbReference>
<keyword evidence="1 4" id="KW-0732">Signal</keyword>
<reference evidence="6 7" key="1">
    <citation type="journal article" date="2010" name="Nature">
        <title>Genome sequencing and analysis of the model grass Brachypodium distachyon.</title>
        <authorList>
            <consortium name="International Brachypodium Initiative"/>
        </authorList>
    </citation>
    <scope>NUCLEOTIDE SEQUENCE [LARGE SCALE GENOMIC DNA]</scope>
    <source>
        <strain evidence="6 7">Bd21</strain>
    </source>
</reference>
<dbReference type="SMART" id="SM00856">
    <property type="entry name" value="PMEI"/>
    <property type="match status" value="1"/>
</dbReference>
<proteinExistence type="inferred from homology"/>
<dbReference type="Proteomes" id="UP000008810">
    <property type="component" value="Chromosome 5"/>
</dbReference>
<dbReference type="KEGG" id="bdi:100826630"/>
<dbReference type="OrthoDB" id="1872906at2759"/>
<dbReference type="GO" id="GO:0009505">
    <property type="term" value="C:plant-type cell wall"/>
    <property type="evidence" value="ECO:0000318"/>
    <property type="project" value="GO_Central"/>
</dbReference>
<dbReference type="CDD" id="cd15795">
    <property type="entry name" value="PMEI-Pla_a_1_like"/>
    <property type="match status" value="1"/>
</dbReference>
<dbReference type="PANTHER" id="PTHR35357">
    <property type="entry name" value="OS02G0537100 PROTEIN"/>
    <property type="match status" value="1"/>
</dbReference>
<dbReference type="GO" id="GO:0009827">
    <property type="term" value="P:plant-type cell wall modification"/>
    <property type="evidence" value="ECO:0000318"/>
    <property type="project" value="GO_Central"/>
</dbReference>
<dbReference type="EnsemblPlants" id="KQJ84265">
    <property type="protein sequence ID" value="KQJ84265"/>
    <property type="gene ID" value="BRADI_5g19700v3"/>
</dbReference>
<dbReference type="InterPro" id="IPR006501">
    <property type="entry name" value="Pectinesterase_inhib_dom"/>
</dbReference>
<dbReference type="FunFam" id="1.20.140.40:FF:000002">
    <property type="entry name" value="Putative invertase inhibitor"/>
    <property type="match status" value="1"/>
</dbReference>
<reference evidence="7" key="3">
    <citation type="submission" date="2018-08" db="UniProtKB">
        <authorList>
            <consortium name="EnsemblPlants"/>
        </authorList>
    </citation>
    <scope>IDENTIFICATION</scope>
    <source>
        <strain evidence="7">cv. Bd21</strain>
    </source>
</reference>
<evidence type="ECO:0000313" key="6">
    <source>
        <dbReference type="EMBL" id="KQJ84265.1"/>
    </source>
</evidence>